<dbReference type="AlphaFoldDB" id="A0A5C5XKC3"/>
<dbReference type="HAMAP" id="MF_00490">
    <property type="entry name" value="ComB"/>
    <property type="match status" value="1"/>
</dbReference>
<evidence type="ECO:0000256" key="3">
    <source>
        <dbReference type="ARBA" id="ARBA00012953"/>
    </source>
</evidence>
<proteinExistence type="inferred from homology"/>
<evidence type="ECO:0000256" key="7">
    <source>
        <dbReference type="ARBA" id="ARBA00033711"/>
    </source>
</evidence>
<dbReference type="Gene3D" id="3.90.1560.10">
    <property type="entry name" value="ComB-like"/>
    <property type="match status" value="1"/>
</dbReference>
<dbReference type="GO" id="GO:0050545">
    <property type="term" value="F:sulfopyruvate decarboxylase activity"/>
    <property type="evidence" value="ECO:0007669"/>
    <property type="project" value="TreeGrafter"/>
</dbReference>
<reference evidence="9 10" key="1">
    <citation type="submission" date="2019-02" db="EMBL/GenBank/DDBJ databases">
        <title>Deep-cultivation of Planctomycetes and their phenomic and genomic characterization uncovers novel biology.</title>
        <authorList>
            <person name="Wiegand S."/>
            <person name="Jogler M."/>
            <person name="Boedeker C."/>
            <person name="Pinto D."/>
            <person name="Vollmers J."/>
            <person name="Rivas-Marin E."/>
            <person name="Kohn T."/>
            <person name="Peeters S.H."/>
            <person name="Heuer A."/>
            <person name="Rast P."/>
            <person name="Oberbeckmann S."/>
            <person name="Bunk B."/>
            <person name="Jeske O."/>
            <person name="Meyerdierks A."/>
            <person name="Storesund J.E."/>
            <person name="Kallscheuer N."/>
            <person name="Luecker S."/>
            <person name="Lage O.M."/>
            <person name="Pohl T."/>
            <person name="Merkel B.J."/>
            <person name="Hornburger P."/>
            <person name="Mueller R.-W."/>
            <person name="Bruemmer F."/>
            <person name="Labrenz M."/>
            <person name="Spormann A.M."/>
            <person name="Op Den Camp H."/>
            <person name="Overmann J."/>
            <person name="Amann R."/>
            <person name="Jetten M.S.M."/>
            <person name="Mascher T."/>
            <person name="Medema M.H."/>
            <person name="Devos D.P."/>
            <person name="Kaster A.-K."/>
            <person name="Ovreas L."/>
            <person name="Rohde M."/>
            <person name="Galperin M.Y."/>
            <person name="Jogler C."/>
        </authorList>
    </citation>
    <scope>NUCLEOTIDE SEQUENCE [LARGE SCALE GENOMIC DNA]</scope>
    <source>
        <strain evidence="9 10">Pan54</strain>
    </source>
</reference>
<keyword evidence="6 8" id="KW-0460">Magnesium</keyword>
<evidence type="ECO:0000256" key="2">
    <source>
        <dbReference type="ARBA" id="ARBA00009997"/>
    </source>
</evidence>
<gene>
    <name evidence="8 9" type="primary">comB</name>
    <name evidence="9" type="ORF">Pan54_40570</name>
</gene>
<comment type="caution">
    <text evidence="9">The sequence shown here is derived from an EMBL/GenBank/DDBJ whole genome shotgun (WGS) entry which is preliminary data.</text>
</comment>
<dbReference type="InterPro" id="IPR036702">
    <property type="entry name" value="ComB-like_sf"/>
</dbReference>
<keyword evidence="10" id="KW-1185">Reference proteome</keyword>
<protein>
    <recommendedName>
        <fullName evidence="4 8">Probable 2-phosphosulfolactate phosphatase</fullName>
        <ecNumber evidence="3 8">3.1.3.71</ecNumber>
    </recommendedName>
</protein>
<comment type="cofactor">
    <cofactor evidence="1 8">
        <name>Mg(2+)</name>
        <dbReference type="ChEBI" id="CHEBI:18420"/>
    </cofactor>
</comment>
<evidence type="ECO:0000256" key="1">
    <source>
        <dbReference type="ARBA" id="ARBA00001946"/>
    </source>
</evidence>
<dbReference type="PANTHER" id="PTHR37311">
    <property type="entry name" value="2-PHOSPHOSULFOLACTATE PHOSPHATASE-RELATED"/>
    <property type="match status" value="1"/>
</dbReference>
<evidence type="ECO:0000313" key="9">
    <source>
        <dbReference type="EMBL" id="TWT63304.1"/>
    </source>
</evidence>
<dbReference type="Proteomes" id="UP000316095">
    <property type="component" value="Unassembled WGS sequence"/>
</dbReference>
<name>A0A5C5XKC3_9PLAN</name>
<dbReference type="GO" id="GO:0000287">
    <property type="term" value="F:magnesium ion binding"/>
    <property type="evidence" value="ECO:0007669"/>
    <property type="project" value="UniProtKB-UniRule"/>
</dbReference>
<organism evidence="9 10">
    <name type="scientific">Rubinisphaera italica</name>
    <dbReference type="NCBI Taxonomy" id="2527969"/>
    <lineage>
        <taxon>Bacteria</taxon>
        <taxon>Pseudomonadati</taxon>
        <taxon>Planctomycetota</taxon>
        <taxon>Planctomycetia</taxon>
        <taxon>Planctomycetales</taxon>
        <taxon>Planctomycetaceae</taxon>
        <taxon>Rubinisphaera</taxon>
    </lineage>
</organism>
<dbReference type="GO" id="GO:0050532">
    <property type="term" value="F:2-phosphosulfolactate phosphatase activity"/>
    <property type="evidence" value="ECO:0007669"/>
    <property type="project" value="UniProtKB-UniRule"/>
</dbReference>
<evidence type="ECO:0000256" key="5">
    <source>
        <dbReference type="ARBA" id="ARBA00022801"/>
    </source>
</evidence>
<dbReference type="EC" id="3.1.3.71" evidence="3 8"/>
<dbReference type="InterPro" id="IPR005238">
    <property type="entry name" value="ComB-like"/>
</dbReference>
<dbReference type="Pfam" id="PF04029">
    <property type="entry name" value="2-ph_phosp"/>
    <property type="match status" value="1"/>
</dbReference>
<dbReference type="OrthoDB" id="4913at2"/>
<comment type="catalytic activity">
    <reaction evidence="7 8">
        <text>(2R)-O-phospho-3-sulfolactate + H2O = (2R)-3-sulfolactate + phosphate</text>
        <dbReference type="Rhea" id="RHEA:23416"/>
        <dbReference type="ChEBI" id="CHEBI:15377"/>
        <dbReference type="ChEBI" id="CHEBI:15597"/>
        <dbReference type="ChEBI" id="CHEBI:43474"/>
        <dbReference type="ChEBI" id="CHEBI:58738"/>
        <dbReference type="EC" id="3.1.3.71"/>
    </reaction>
</comment>
<dbReference type="FunFam" id="3.90.1560.10:FF:000001">
    <property type="entry name" value="Probable 2-phosphosulfolactate phosphatase"/>
    <property type="match status" value="1"/>
</dbReference>
<sequence length="321" mass="35188">MAPLRISTADVLVVLILESNAARNQFTLCGFVPVSNVCLTCNFLDNLREYPELQTMILSAISGKRSFLMAIDPTTQTRQLTTYLLPDLIPANQKMEGSAVVIDILRASSTICMALESGASAVIPCEHIETAQLTRKDFDDETVLMGGERQGVKIEGFDLGNSPRDYTKDVVGNRTLIFSTTNGTRALHRCQTAERVAIGCFLNRSPIVNWLQQDAGPIHMVCAGTDGKITLEDCLFAGAVAEGLISRGEQLDMNDATRLCLNLYHMSIQHSEGILLRLLESQGGQNLQHLSMQEDVAFCAQVDVLENVPVWDSGLNRINND</sequence>
<accession>A0A5C5XKC3</accession>
<dbReference type="EMBL" id="SJPG01000001">
    <property type="protein sequence ID" value="TWT63304.1"/>
    <property type="molecule type" value="Genomic_DNA"/>
</dbReference>
<dbReference type="PANTHER" id="PTHR37311:SF1">
    <property type="entry name" value="2-PHOSPHOSULFOLACTATE PHOSPHATASE-RELATED"/>
    <property type="match status" value="1"/>
</dbReference>
<comment type="similarity">
    <text evidence="2 8">Belongs to the ComB family.</text>
</comment>
<evidence type="ECO:0000256" key="8">
    <source>
        <dbReference type="HAMAP-Rule" id="MF_00490"/>
    </source>
</evidence>
<evidence type="ECO:0000256" key="6">
    <source>
        <dbReference type="ARBA" id="ARBA00022842"/>
    </source>
</evidence>
<evidence type="ECO:0000256" key="4">
    <source>
        <dbReference type="ARBA" id="ARBA00021948"/>
    </source>
</evidence>
<evidence type="ECO:0000313" key="10">
    <source>
        <dbReference type="Proteomes" id="UP000316095"/>
    </source>
</evidence>
<keyword evidence="5 8" id="KW-0378">Hydrolase</keyword>
<dbReference type="SUPFAM" id="SSF142823">
    <property type="entry name" value="ComB-like"/>
    <property type="match status" value="1"/>
</dbReference>